<dbReference type="PANTHER" id="PTHR12110">
    <property type="entry name" value="HYDROXYPYRUVATE ISOMERASE"/>
    <property type="match status" value="1"/>
</dbReference>
<keyword evidence="3" id="KW-1185">Reference proteome</keyword>
<dbReference type="InterPro" id="IPR013022">
    <property type="entry name" value="Xyl_isomerase-like_TIM-brl"/>
</dbReference>
<evidence type="ECO:0000313" key="3">
    <source>
        <dbReference type="Proteomes" id="UP000600247"/>
    </source>
</evidence>
<comment type="caution">
    <text evidence="2">The sequence shown here is derived from an EMBL/GenBank/DDBJ whole genome shotgun (WGS) entry which is preliminary data.</text>
</comment>
<dbReference type="SUPFAM" id="SSF51658">
    <property type="entry name" value="Xylose isomerase-like"/>
    <property type="match status" value="1"/>
</dbReference>
<sequence>MNAFRGKVAVHAITWGDNHLQAIEEASRIGYRAIEPWPHFALQYEHNIGEFKELLAKYSLELTALYGGVPGDSRFADPSKRQDIVDYNVRLSRILKQCGAGHVVLGPGSRKGPATLEELKVAAATIAETAERTLELGIKACLHPHLWTEIQDENEVDAIMELCNSDAVFFAPDTAQLTGAGMNPAELIRRYSERVAYVHLKDVTKDGAVAADFPLMEGNDVPVFCELGLGKIDFDPIIEALNEIQYDGWLTVEIDRSTSTPYRSLEICRDFVEQRLGIPVRG</sequence>
<evidence type="ECO:0000259" key="1">
    <source>
        <dbReference type="Pfam" id="PF01261"/>
    </source>
</evidence>
<dbReference type="Gene3D" id="3.20.20.150">
    <property type="entry name" value="Divalent-metal-dependent TIM barrel enzymes"/>
    <property type="match status" value="1"/>
</dbReference>
<dbReference type="Proteomes" id="UP000600247">
    <property type="component" value="Unassembled WGS sequence"/>
</dbReference>
<dbReference type="InterPro" id="IPR050312">
    <property type="entry name" value="IolE/XylAMocC-like"/>
</dbReference>
<dbReference type="EMBL" id="BMHY01000003">
    <property type="protein sequence ID" value="GGG64480.1"/>
    <property type="molecule type" value="Genomic_DNA"/>
</dbReference>
<gene>
    <name evidence="2" type="ORF">GCM10010918_18190</name>
</gene>
<dbReference type="InterPro" id="IPR036237">
    <property type="entry name" value="Xyl_isomerase-like_sf"/>
</dbReference>
<evidence type="ECO:0000313" key="2">
    <source>
        <dbReference type="EMBL" id="GGG64480.1"/>
    </source>
</evidence>
<protein>
    <recommendedName>
        <fullName evidence="1">Xylose isomerase-like TIM barrel domain-containing protein</fullName>
    </recommendedName>
</protein>
<organism evidence="2 3">
    <name type="scientific">Paenibacillus radicis</name>
    <name type="common">ex Gao et al. 2016</name>
    <dbReference type="NCBI Taxonomy" id="1737354"/>
    <lineage>
        <taxon>Bacteria</taxon>
        <taxon>Bacillati</taxon>
        <taxon>Bacillota</taxon>
        <taxon>Bacilli</taxon>
        <taxon>Bacillales</taxon>
        <taxon>Paenibacillaceae</taxon>
        <taxon>Paenibacillus</taxon>
    </lineage>
</organism>
<name>A0A917H1K1_9BACL</name>
<dbReference type="AlphaFoldDB" id="A0A917H1K1"/>
<dbReference type="Pfam" id="PF01261">
    <property type="entry name" value="AP_endonuc_2"/>
    <property type="match status" value="1"/>
</dbReference>
<dbReference type="PANTHER" id="PTHR12110:SF41">
    <property type="entry name" value="INOSOSE DEHYDRATASE"/>
    <property type="match status" value="1"/>
</dbReference>
<feature type="domain" description="Xylose isomerase-like TIM barrel" evidence="1">
    <location>
        <begin position="23"/>
        <end position="257"/>
    </location>
</feature>
<proteinExistence type="predicted"/>
<dbReference type="RefSeq" id="WP_188888635.1">
    <property type="nucleotide sequence ID" value="NZ_BMHY01000003.1"/>
</dbReference>
<accession>A0A917H1K1</accession>
<reference evidence="2 3" key="1">
    <citation type="journal article" date="2014" name="Int. J. Syst. Evol. Microbiol.">
        <title>Complete genome sequence of Corynebacterium casei LMG S-19264T (=DSM 44701T), isolated from a smear-ripened cheese.</title>
        <authorList>
            <consortium name="US DOE Joint Genome Institute (JGI-PGF)"/>
            <person name="Walter F."/>
            <person name="Albersmeier A."/>
            <person name="Kalinowski J."/>
            <person name="Ruckert C."/>
        </authorList>
    </citation>
    <scope>NUCLEOTIDE SEQUENCE [LARGE SCALE GENOMIC DNA]</scope>
    <source>
        <strain evidence="2 3">CGMCC 1.15286</strain>
    </source>
</reference>